<dbReference type="EMBL" id="JABACJ020000001">
    <property type="protein sequence ID" value="MBU3874235.1"/>
    <property type="molecule type" value="Genomic_DNA"/>
</dbReference>
<sequence length="334" mass="37664">MNELKLGMIGCGVHAKANIFSTLHMLGYQMQAVCARHRERALEAAERFDIPNAYGSYQEMLNKEELDVAFVITEASSQAEIVKECLKKGLHVFVEKPLGMNKQEAQEVAELAKIVQKKVMVGFMKRFSPSYQNLKQIMNNRDEFGTPLSFMGMFAITSGRPGWDNNVYTKVGGIHYVDLMRDLFGELKDIHGYTNSVDVEVDNVFTMRFDSGVIGSMFFGGIPAWKRHWEEICVTGTKGFVKVDNMMSVRYHFDRPVETIGARWKTLDEADVVLSPVNTSSSGGWRDLYLNGYVGELEHFFDCIRNDKTPVCDAEDNVKTMALCDEIVGCLKGN</sequence>
<protein>
    <submittedName>
        <fullName evidence="4">Gfo/Idh/MocA family oxidoreductase</fullName>
    </submittedName>
</protein>
<evidence type="ECO:0000259" key="3">
    <source>
        <dbReference type="Pfam" id="PF02894"/>
    </source>
</evidence>
<dbReference type="InterPro" id="IPR000683">
    <property type="entry name" value="Gfo/Idh/MocA-like_OxRdtase_N"/>
</dbReference>
<evidence type="ECO:0000256" key="1">
    <source>
        <dbReference type="ARBA" id="ARBA00010928"/>
    </source>
</evidence>
<name>A0ABS6CY34_9FIRM</name>
<dbReference type="PANTHER" id="PTHR43377:SF1">
    <property type="entry name" value="BILIVERDIN REDUCTASE A"/>
    <property type="match status" value="1"/>
</dbReference>
<feature type="domain" description="Gfo/Idh/MocA-like oxidoreductase C-terminal" evidence="3">
    <location>
        <begin position="172"/>
        <end position="325"/>
    </location>
</feature>
<dbReference type="InterPro" id="IPR004104">
    <property type="entry name" value="Gfo/Idh/MocA-like_OxRdtase_C"/>
</dbReference>
<organism evidence="4 5">
    <name type="scientific">Faecalicatena faecalis</name>
    <dbReference type="NCBI Taxonomy" id="2726362"/>
    <lineage>
        <taxon>Bacteria</taxon>
        <taxon>Bacillati</taxon>
        <taxon>Bacillota</taxon>
        <taxon>Clostridia</taxon>
        <taxon>Lachnospirales</taxon>
        <taxon>Lachnospiraceae</taxon>
        <taxon>Faecalicatena</taxon>
    </lineage>
</organism>
<reference evidence="4 5" key="1">
    <citation type="submission" date="2021-06" db="EMBL/GenBank/DDBJ databases">
        <title>Faecalicatena sp. nov. isolated from porcine feces.</title>
        <authorList>
            <person name="Oh B.S."/>
            <person name="Lee J.H."/>
        </authorList>
    </citation>
    <scope>NUCLEOTIDE SEQUENCE [LARGE SCALE GENOMIC DNA]</scope>
    <source>
        <strain evidence="4 5">AGMB00832</strain>
    </source>
</reference>
<dbReference type="Pfam" id="PF01408">
    <property type="entry name" value="GFO_IDH_MocA"/>
    <property type="match status" value="1"/>
</dbReference>
<gene>
    <name evidence="4" type="ORF">HGO97_000180</name>
</gene>
<dbReference type="PANTHER" id="PTHR43377">
    <property type="entry name" value="BILIVERDIN REDUCTASE A"/>
    <property type="match status" value="1"/>
</dbReference>
<keyword evidence="5" id="KW-1185">Reference proteome</keyword>
<dbReference type="Proteomes" id="UP000723714">
    <property type="component" value="Unassembled WGS sequence"/>
</dbReference>
<evidence type="ECO:0000313" key="5">
    <source>
        <dbReference type="Proteomes" id="UP000723714"/>
    </source>
</evidence>
<dbReference type="RefSeq" id="WP_216238243.1">
    <property type="nucleotide sequence ID" value="NZ_JABACJ020000001.1"/>
</dbReference>
<dbReference type="Pfam" id="PF02894">
    <property type="entry name" value="GFO_IDH_MocA_C"/>
    <property type="match status" value="1"/>
</dbReference>
<comment type="caution">
    <text evidence="4">The sequence shown here is derived from an EMBL/GenBank/DDBJ whole genome shotgun (WGS) entry which is preliminary data.</text>
</comment>
<evidence type="ECO:0000259" key="2">
    <source>
        <dbReference type="Pfam" id="PF01408"/>
    </source>
</evidence>
<comment type="similarity">
    <text evidence="1">Belongs to the Gfo/Idh/MocA family.</text>
</comment>
<accession>A0ABS6CY34</accession>
<dbReference type="InterPro" id="IPR051450">
    <property type="entry name" value="Gfo/Idh/MocA_Oxidoreductases"/>
</dbReference>
<proteinExistence type="inferred from homology"/>
<evidence type="ECO:0000313" key="4">
    <source>
        <dbReference type="EMBL" id="MBU3874235.1"/>
    </source>
</evidence>
<feature type="domain" description="Gfo/Idh/MocA-like oxidoreductase N-terminal" evidence="2">
    <location>
        <begin position="5"/>
        <end position="123"/>
    </location>
</feature>